<proteinExistence type="predicted"/>
<organism evidence="1 2">
    <name type="scientific">Agarivorans gilvus</name>
    <dbReference type="NCBI Taxonomy" id="680279"/>
    <lineage>
        <taxon>Bacteria</taxon>
        <taxon>Pseudomonadati</taxon>
        <taxon>Pseudomonadota</taxon>
        <taxon>Gammaproteobacteria</taxon>
        <taxon>Alteromonadales</taxon>
        <taxon>Alteromonadaceae</taxon>
        <taxon>Agarivorans</taxon>
    </lineage>
</organism>
<evidence type="ECO:0008006" key="3">
    <source>
        <dbReference type="Google" id="ProtNLM"/>
    </source>
</evidence>
<sequence>MFRSKTSQTIANVLSDQDKLQQLLSLMLPDEVNELDQLGAQHCRRKRQVGGRSHSISVKF</sequence>
<dbReference type="RefSeq" id="WP_055733458.1">
    <property type="nucleotide sequence ID" value="NZ_BMDY01000023.1"/>
</dbReference>
<protein>
    <recommendedName>
        <fullName evidence="3">Transposase</fullName>
    </recommendedName>
</protein>
<keyword evidence="2" id="KW-1185">Reference proteome</keyword>
<dbReference type="Proteomes" id="UP000651977">
    <property type="component" value="Unassembled WGS sequence"/>
</dbReference>
<comment type="caution">
    <text evidence="1">The sequence shown here is derived from an EMBL/GenBank/DDBJ whole genome shotgun (WGS) entry which is preliminary data.</text>
</comment>
<evidence type="ECO:0000313" key="2">
    <source>
        <dbReference type="Proteomes" id="UP000651977"/>
    </source>
</evidence>
<accession>A0ABQ1I5S8</accession>
<gene>
    <name evidence="1" type="ORF">GCM10007414_33040</name>
</gene>
<name>A0ABQ1I5S8_9ALTE</name>
<reference evidence="2" key="1">
    <citation type="journal article" date="2019" name="Int. J. Syst. Evol. Microbiol.">
        <title>The Global Catalogue of Microorganisms (GCM) 10K type strain sequencing project: providing services to taxonomists for standard genome sequencing and annotation.</title>
        <authorList>
            <consortium name="The Broad Institute Genomics Platform"/>
            <consortium name="The Broad Institute Genome Sequencing Center for Infectious Disease"/>
            <person name="Wu L."/>
            <person name="Ma J."/>
        </authorList>
    </citation>
    <scope>NUCLEOTIDE SEQUENCE [LARGE SCALE GENOMIC DNA]</scope>
    <source>
        <strain evidence="2">CGMCC 1.10131</strain>
    </source>
</reference>
<dbReference type="EMBL" id="BMDY01000023">
    <property type="protein sequence ID" value="GGB16979.1"/>
    <property type="molecule type" value="Genomic_DNA"/>
</dbReference>
<evidence type="ECO:0000313" key="1">
    <source>
        <dbReference type="EMBL" id="GGB16979.1"/>
    </source>
</evidence>